<sequence>MKKTFFSPGRVKVSFRKGPSGHLRRDPSEETKSIKDNPSLQDKSTPQREDLVRMNARSVVLQRGGDFSDKQEVLGEYILQFNKYKGKSFRWLLENDVGYALYRSDKIEEEEQAGQFNPDGPCKDSLISFLEYSRSFKEIEDLKRADGYAFFIMKQNCIPGSKIYKLEQYLLKLLQKQTNTPPLSSPSSSTTRPPVPSSTASDQPGLLQSPSTSAPVCRPSSRGEGSLLPAATQSTPAPMPSALTEAPVPSYMTKRGLLQPPSTSAPVCRPSSRGLLQPPSTSAPVCRPSSRGVGRPGVILGTTGQYYILASHLCCKACKRYWFADKPQWLDMLPQRFRNLLPAF</sequence>
<feature type="region of interest" description="Disordered" evidence="1">
    <location>
        <begin position="1"/>
        <end position="48"/>
    </location>
</feature>
<dbReference type="EMBL" id="JAYMGO010000003">
    <property type="protein sequence ID" value="KAL1277031.1"/>
    <property type="molecule type" value="Genomic_DNA"/>
</dbReference>
<protein>
    <submittedName>
        <fullName evidence="2">Uncharacterized protein</fullName>
    </submittedName>
</protein>
<organism evidence="2 3">
    <name type="scientific">Cirrhinus molitorella</name>
    <name type="common">mud carp</name>
    <dbReference type="NCBI Taxonomy" id="172907"/>
    <lineage>
        <taxon>Eukaryota</taxon>
        <taxon>Metazoa</taxon>
        <taxon>Chordata</taxon>
        <taxon>Craniata</taxon>
        <taxon>Vertebrata</taxon>
        <taxon>Euteleostomi</taxon>
        <taxon>Actinopterygii</taxon>
        <taxon>Neopterygii</taxon>
        <taxon>Teleostei</taxon>
        <taxon>Ostariophysi</taxon>
        <taxon>Cypriniformes</taxon>
        <taxon>Cyprinidae</taxon>
        <taxon>Labeoninae</taxon>
        <taxon>Labeonini</taxon>
        <taxon>Cirrhinus</taxon>
    </lineage>
</organism>
<reference evidence="2 3" key="1">
    <citation type="submission" date="2023-09" db="EMBL/GenBank/DDBJ databases">
        <authorList>
            <person name="Wang M."/>
        </authorList>
    </citation>
    <scope>NUCLEOTIDE SEQUENCE [LARGE SCALE GENOMIC DNA]</scope>
    <source>
        <strain evidence="2">GT-2023</strain>
        <tissue evidence="2">Liver</tissue>
    </source>
</reference>
<feature type="region of interest" description="Disordered" evidence="1">
    <location>
        <begin position="178"/>
        <end position="291"/>
    </location>
</feature>
<name>A0ABR3NJ64_9TELE</name>
<evidence type="ECO:0000313" key="3">
    <source>
        <dbReference type="Proteomes" id="UP001558613"/>
    </source>
</evidence>
<evidence type="ECO:0000313" key="2">
    <source>
        <dbReference type="EMBL" id="KAL1277031.1"/>
    </source>
</evidence>
<keyword evidence="3" id="KW-1185">Reference proteome</keyword>
<feature type="compositionally biased region" description="Low complexity" evidence="1">
    <location>
        <begin position="178"/>
        <end position="201"/>
    </location>
</feature>
<evidence type="ECO:0000256" key="1">
    <source>
        <dbReference type="SAM" id="MobiDB-lite"/>
    </source>
</evidence>
<accession>A0ABR3NJ64</accession>
<feature type="compositionally biased region" description="Basic and acidic residues" evidence="1">
    <location>
        <begin position="23"/>
        <end position="35"/>
    </location>
</feature>
<proteinExistence type="predicted"/>
<dbReference type="Proteomes" id="UP001558613">
    <property type="component" value="Unassembled WGS sequence"/>
</dbReference>
<comment type="caution">
    <text evidence="2">The sequence shown here is derived from an EMBL/GenBank/DDBJ whole genome shotgun (WGS) entry which is preliminary data.</text>
</comment>
<gene>
    <name evidence="2" type="ORF">QQF64_023704</name>
</gene>